<feature type="transmembrane region" description="Helical" evidence="6">
    <location>
        <begin position="6"/>
        <end position="28"/>
    </location>
</feature>
<proteinExistence type="inferred from homology"/>
<dbReference type="GeneID" id="106478567"/>
<dbReference type="Gene3D" id="1.20.1260.100">
    <property type="entry name" value="TspO/MBR protein"/>
    <property type="match status" value="1"/>
</dbReference>
<feature type="transmembrane region" description="Helical" evidence="6">
    <location>
        <begin position="82"/>
        <end position="102"/>
    </location>
</feature>
<dbReference type="PIRSF" id="PIRSF005859">
    <property type="entry name" value="PBR"/>
    <property type="match status" value="1"/>
</dbReference>
<evidence type="ECO:0000256" key="4">
    <source>
        <dbReference type="ARBA" id="ARBA00022989"/>
    </source>
</evidence>
<evidence type="ECO:0000256" key="3">
    <source>
        <dbReference type="ARBA" id="ARBA00022692"/>
    </source>
</evidence>
<feature type="transmembrane region" description="Helical" evidence="6">
    <location>
        <begin position="49"/>
        <end position="70"/>
    </location>
</feature>
<comment type="subcellular location">
    <subcellularLocation>
        <location evidence="1">Membrane</location>
        <topology evidence="1">Multi-pass membrane protein</topology>
    </subcellularLocation>
</comment>
<organism evidence="7 8">
    <name type="scientific">Limulus polyphemus</name>
    <name type="common">Atlantic horseshoe crab</name>
    <dbReference type="NCBI Taxonomy" id="6850"/>
    <lineage>
        <taxon>Eukaryota</taxon>
        <taxon>Metazoa</taxon>
        <taxon>Ecdysozoa</taxon>
        <taxon>Arthropoda</taxon>
        <taxon>Chelicerata</taxon>
        <taxon>Merostomata</taxon>
        <taxon>Xiphosura</taxon>
        <taxon>Limulidae</taxon>
        <taxon>Limulus</taxon>
    </lineage>
</organism>
<accession>A0ABM1C5I8</accession>
<evidence type="ECO:0000256" key="2">
    <source>
        <dbReference type="ARBA" id="ARBA00007524"/>
    </source>
</evidence>
<protein>
    <submittedName>
        <fullName evidence="8">Translocator protein-like isoform X2</fullName>
    </submittedName>
</protein>
<keyword evidence="4 6" id="KW-1133">Transmembrane helix</keyword>
<dbReference type="RefSeq" id="XP_013794574.1">
    <property type="nucleotide sequence ID" value="XM_013939120.2"/>
</dbReference>
<dbReference type="InterPro" id="IPR038330">
    <property type="entry name" value="TspO/MBR-related_sf"/>
</dbReference>
<name>A0ABM1C5I8_LIMPO</name>
<evidence type="ECO:0000256" key="1">
    <source>
        <dbReference type="ARBA" id="ARBA00004141"/>
    </source>
</evidence>
<dbReference type="Pfam" id="PF03073">
    <property type="entry name" value="TspO_MBR"/>
    <property type="match status" value="1"/>
</dbReference>
<keyword evidence="5 6" id="KW-0472">Membrane</keyword>
<gene>
    <name evidence="8" type="primary">LOC106478567</name>
</gene>
<evidence type="ECO:0000256" key="6">
    <source>
        <dbReference type="SAM" id="Phobius"/>
    </source>
</evidence>
<evidence type="ECO:0000256" key="5">
    <source>
        <dbReference type="ARBA" id="ARBA00023136"/>
    </source>
</evidence>
<sequence>MVKMSEYGPLIAAVIAPHLGGLAGAFITKREVPEWYETLRKPDWRPPNWMFGPVWGTLYTSMGVASYLVWRDGGGFSGDAKLPLALYGTQLALNWAWTPIFFGAHKKGMALVDIIALWGTIGGCIYTFWSINHKASYLMIPYIAWVTLASALNYCIWRDNRDKKD</sequence>
<dbReference type="PANTHER" id="PTHR10057:SF0">
    <property type="entry name" value="TRANSLOCATOR PROTEIN"/>
    <property type="match status" value="1"/>
</dbReference>
<dbReference type="PANTHER" id="PTHR10057">
    <property type="entry name" value="PERIPHERAL-TYPE BENZODIAZEPINE RECEPTOR"/>
    <property type="match status" value="1"/>
</dbReference>
<dbReference type="CDD" id="cd15904">
    <property type="entry name" value="TSPO_MBR"/>
    <property type="match status" value="1"/>
</dbReference>
<dbReference type="InterPro" id="IPR004307">
    <property type="entry name" value="TspO_MBR"/>
</dbReference>
<dbReference type="Proteomes" id="UP000694941">
    <property type="component" value="Unplaced"/>
</dbReference>
<keyword evidence="3 6" id="KW-0812">Transmembrane</keyword>
<comment type="similarity">
    <text evidence="2">Belongs to the TspO/BZRP family.</text>
</comment>
<evidence type="ECO:0000313" key="7">
    <source>
        <dbReference type="Proteomes" id="UP000694941"/>
    </source>
</evidence>
<keyword evidence="7" id="KW-1185">Reference proteome</keyword>
<feature type="transmembrane region" description="Helical" evidence="6">
    <location>
        <begin position="109"/>
        <end position="129"/>
    </location>
</feature>
<feature type="transmembrane region" description="Helical" evidence="6">
    <location>
        <begin position="135"/>
        <end position="157"/>
    </location>
</feature>
<reference evidence="8" key="1">
    <citation type="submission" date="2025-08" db="UniProtKB">
        <authorList>
            <consortium name="RefSeq"/>
        </authorList>
    </citation>
    <scope>IDENTIFICATION</scope>
    <source>
        <tissue evidence="8">Muscle</tissue>
    </source>
</reference>
<evidence type="ECO:0000313" key="8">
    <source>
        <dbReference type="RefSeq" id="XP_013794574.1"/>
    </source>
</evidence>